<dbReference type="PANTHER" id="PTHR30027">
    <property type="entry name" value="RIBOSOMAL RNA SMALL SUBUNIT METHYLTRANSFERASE E"/>
    <property type="match status" value="1"/>
</dbReference>
<evidence type="ECO:0000256" key="9">
    <source>
        <dbReference type="ARBA" id="ARBA00022691"/>
    </source>
</evidence>
<dbReference type="STRING" id="1122240.GCA_000620105_01356"/>
<dbReference type="GO" id="GO:0070475">
    <property type="term" value="P:rRNA base methylation"/>
    <property type="evidence" value="ECO:0007669"/>
    <property type="project" value="TreeGrafter"/>
</dbReference>
<dbReference type="InterPro" id="IPR029028">
    <property type="entry name" value="Alpha/beta_knot_MTases"/>
</dbReference>
<dbReference type="InterPro" id="IPR046887">
    <property type="entry name" value="RsmE_PUA-like"/>
</dbReference>
<comment type="catalytic activity">
    <reaction evidence="11 12">
        <text>uridine(1498) in 16S rRNA + S-adenosyl-L-methionine = N(3)-methyluridine(1498) in 16S rRNA + S-adenosyl-L-homocysteine + H(+)</text>
        <dbReference type="Rhea" id="RHEA:42920"/>
        <dbReference type="Rhea" id="RHEA-COMP:10283"/>
        <dbReference type="Rhea" id="RHEA-COMP:10284"/>
        <dbReference type="ChEBI" id="CHEBI:15378"/>
        <dbReference type="ChEBI" id="CHEBI:57856"/>
        <dbReference type="ChEBI" id="CHEBI:59789"/>
        <dbReference type="ChEBI" id="CHEBI:65315"/>
        <dbReference type="ChEBI" id="CHEBI:74502"/>
        <dbReference type="EC" id="2.1.1.193"/>
    </reaction>
</comment>
<keyword evidence="7 12" id="KW-0489">Methyltransferase</keyword>
<dbReference type="EC" id="2.1.1.193" evidence="3 12"/>
<dbReference type="GO" id="GO:0070042">
    <property type="term" value="F:rRNA (uridine-N3-)-methyltransferase activity"/>
    <property type="evidence" value="ECO:0007669"/>
    <property type="project" value="TreeGrafter"/>
</dbReference>
<organism evidence="15 16">
    <name type="scientific">Microvirgula aerodenitrificans</name>
    <dbReference type="NCBI Taxonomy" id="57480"/>
    <lineage>
        <taxon>Bacteria</taxon>
        <taxon>Pseudomonadati</taxon>
        <taxon>Pseudomonadota</taxon>
        <taxon>Betaproteobacteria</taxon>
        <taxon>Neisseriales</taxon>
        <taxon>Aquaspirillaceae</taxon>
        <taxon>Microvirgula</taxon>
    </lineage>
</organism>
<evidence type="ECO:0000256" key="1">
    <source>
        <dbReference type="ARBA" id="ARBA00004496"/>
    </source>
</evidence>
<dbReference type="Pfam" id="PF04452">
    <property type="entry name" value="Methyltrans_RNA"/>
    <property type="match status" value="1"/>
</dbReference>
<comment type="subcellular location">
    <subcellularLocation>
        <location evidence="1 12">Cytoplasm</location>
    </subcellularLocation>
</comment>
<dbReference type="NCBIfam" id="NF008692">
    <property type="entry name" value="PRK11713.1-5"/>
    <property type="match status" value="1"/>
</dbReference>
<dbReference type="SUPFAM" id="SSF75217">
    <property type="entry name" value="alpha/beta knot"/>
    <property type="match status" value="1"/>
</dbReference>
<comment type="function">
    <text evidence="10 12">Specifically methylates the N3 position of the uracil ring of uridine 1498 (m3U1498) in 16S rRNA. Acts on the fully assembled 30S ribosomal subunit.</text>
</comment>
<evidence type="ECO:0000256" key="11">
    <source>
        <dbReference type="ARBA" id="ARBA00047944"/>
    </source>
</evidence>
<keyword evidence="9 12" id="KW-0949">S-adenosyl-L-methionine</keyword>
<reference evidence="15 16" key="1">
    <citation type="submission" date="2018-04" db="EMBL/GenBank/DDBJ databases">
        <title>Denitrifier Microvirgula.</title>
        <authorList>
            <person name="Anderson E."/>
            <person name="Jang J."/>
            <person name="Ishii S."/>
        </authorList>
    </citation>
    <scope>NUCLEOTIDE SEQUENCE [LARGE SCALE GENOMIC DNA]</scope>
    <source>
        <strain evidence="15 16">BE2.4</strain>
    </source>
</reference>
<evidence type="ECO:0000256" key="7">
    <source>
        <dbReference type="ARBA" id="ARBA00022603"/>
    </source>
</evidence>
<evidence type="ECO:0000256" key="10">
    <source>
        <dbReference type="ARBA" id="ARBA00025699"/>
    </source>
</evidence>
<sequence length="242" mass="26454">MHAPFFHPETLPQAGEYALPDDVVRHVQVLRMRADDEMRLFDGSGGEVRAILRDLGKRHARVELGERLAISRESPLTLCLAQGVSTGERMDFTLQKGVELGISVFQPLVTERAVLRLGGERAGRKTERWRDIVQAACEQCGRNTIPEVLPSMSLDAFLQQSLEASHRLLLSPVGNRRLADYAPPQGKVWLMAGPEGGLSDGEEQAAFTRGWTPLALGPRVLRTETAALAAAAALQTVWGDLG</sequence>
<dbReference type="OrthoDB" id="9815641at2"/>
<evidence type="ECO:0000313" key="16">
    <source>
        <dbReference type="Proteomes" id="UP000244173"/>
    </source>
</evidence>
<keyword evidence="16" id="KW-1185">Reference proteome</keyword>
<dbReference type="RefSeq" id="WP_107888966.1">
    <property type="nucleotide sequence ID" value="NZ_CP028519.1"/>
</dbReference>
<evidence type="ECO:0000256" key="3">
    <source>
        <dbReference type="ARBA" id="ARBA00012328"/>
    </source>
</evidence>
<dbReference type="InterPro" id="IPR015947">
    <property type="entry name" value="PUA-like_sf"/>
</dbReference>
<dbReference type="InterPro" id="IPR006700">
    <property type="entry name" value="RsmE"/>
</dbReference>
<dbReference type="CDD" id="cd18084">
    <property type="entry name" value="RsmE-like"/>
    <property type="match status" value="1"/>
</dbReference>
<proteinExistence type="inferred from homology"/>
<dbReference type="Gene3D" id="2.40.240.20">
    <property type="entry name" value="Hypothetical PUA domain-like, domain 1"/>
    <property type="match status" value="1"/>
</dbReference>
<protein>
    <recommendedName>
        <fullName evidence="4 12">Ribosomal RNA small subunit methyltransferase E</fullName>
        <ecNumber evidence="3 12">2.1.1.193</ecNumber>
    </recommendedName>
</protein>
<dbReference type="NCBIfam" id="TIGR00046">
    <property type="entry name" value="RsmE family RNA methyltransferase"/>
    <property type="match status" value="1"/>
</dbReference>
<dbReference type="KEGG" id="maer:DAI18_06545"/>
<dbReference type="EMBL" id="CP028519">
    <property type="protein sequence ID" value="AVY93744.1"/>
    <property type="molecule type" value="Genomic_DNA"/>
</dbReference>
<comment type="similarity">
    <text evidence="2 12">Belongs to the RNA methyltransferase RsmE family.</text>
</comment>
<dbReference type="GO" id="GO:0005737">
    <property type="term" value="C:cytoplasm"/>
    <property type="evidence" value="ECO:0007669"/>
    <property type="project" value="UniProtKB-SubCell"/>
</dbReference>
<evidence type="ECO:0000256" key="12">
    <source>
        <dbReference type="PIRNR" id="PIRNR015601"/>
    </source>
</evidence>
<name>A0A2S0P8L0_9NEIS</name>
<dbReference type="PIRSF" id="PIRSF015601">
    <property type="entry name" value="MTase_slr0722"/>
    <property type="match status" value="1"/>
</dbReference>
<dbReference type="Pfam" id="PF20260">
    <property type="entry name" value="PUA_4"/>
    <property type="match status" value="1"/>
</dbReference>
<evidence type="ECO:0000256" key="4">
    <source>
        <dbReference type="ARBA" id="ARBA00013673"/>
    </source>
</evidence>
<evidence type="ECO:0000256" key="8">
    <source>
        <dbReference type="ARBA" id="ARBA00022679"/>
    </source>
</evidence>
<dbReference type="InterPro" id="IPR046886">
    <property type="entry name" value="RsmE_MTase_dom"/>
</dbReference>
<keyword evidence="6 12" id="KW-0698">rRNA processing</keyword>
<dbReference type="AlphaFoldDB" id="A0A2S0P8L0"/>
<dbReference type="PANTHER" id="PTHR30027:SF3">
    <property type="entry name" value="16S RRNA (URACIL(1498)-N(3))-METHYLTRANSFERASE"/>
    <property type="match status" value="1"/>
</dbReference>
<evidence type="ECO:0000259" key="13">
    <source>
        <dbReference type="Pfam" id="PF04452"/>
    </source>
</evidence>
<dbReference type="SUPFAM" id="SSF88697">
    <property type="entry name" value="PUA domain-like"/>
    <property type="match status" value="1"/>
</dbReference>
<keyword evidence="8 12" id="KW-0808">Transferase</keyword>
<accession>A0A2S0P8L0</accession>
<dbReference type="InterPro" id="IPR029026">
    <property type="entry name" value="tRNA_m1G_MTases_N"/>
</dbReference>
<keyword evidence="5 12" id="KW-0963">Cytoplasm</keyword>
<evidence type="ECO:0000256" key="5">
    <source>
        <dbReference type="ARBA" id="ARBA00022490"/>
    </source>
</evidence>
<dbReference type="Gene3D" id="3.40.1280.10">
    <property type="match status" value="1"/>
</dbReference>
<gene>
    <name evidence="15" type="ORF">DAI18_06545</name>
</gene>
<feature type="domain" description="Ribosomal RNA small subunit methyltransferase E methyltransferase" evidence="13">
    <location>
        <begin position="73"/>
        <end position="235"/>
    </location>
</feature>
<feature type="domain" description="Ribosomal RNA small subunit methyltransferase E PUA-like" evidence="14">
    <location>
        <begin position="19"/>
        <end position="64"/>
    </location>
</feature>
<evidence type="ECO:0000259" key="14">
    <source>
        <dbReference type="Pfam" id="PF20260"/>
    </source>
</evidence>
<dbReference type="Proteomes" id="UP000244173">
    <property type="component" value="Chromosome"/>
</dbReference>
<evidence type="ECO:0000256" key="2">
    <source>
        <dbReference type="ARBA" id="ARBA00005528"/>
    </source>
</evidence>
<evidence type="ECO:0000313" key="15">
    <source>
        <dbReference type="EMBL" id="AVY93744.1"/>
    </source>
</evidence>
<evidence type="ECO:0000256" key="6">
    <source>
        <dbReference type="ARBA" id="ARBA00022552"/>
    </source>
</evidence>